<evidence type="ECO:0000259" key="1">
    <source>
        <dbReference type="Pfam" id="PF03551"/>
    </source>
</evidence>
<dbReference type="GO" id="GO:0003677">
    <property type="term" value="F:DNA binding"/>
    <property type="evidence" value="ECO:0007669"/>
    <property type="project" value="UniProtKB-KW"/>
</dbReference>
<evidence type="ECO:0000313" key="2">
    <source>
        <dbReference type="EMBL" id="MBB5372537.1"/>
    </source>
</evidence>
<name>A0A840VCF9_9PROT</name>
<proteinExistence type="predicted"/>
<accession>A0A840VCF9</accession>
<comment type="caution">
    <text evidence="2">The sequence shown here is derived from an EMBL/GenBank/DDBJ whole genome shotgun (WGS) entry which is preliminary data.</text>
</comment>
<sequence>MRFNRFQNHDTYFEHRRFARGEGFGRRCGRGGRLGRFLEHGDLRLLVLDLLNQQPRHGYDIIKAIEELTGGAYAPSPGVVYPTLTMLEELSQAEAAAEGSKKLYSITDAGREALAQNQAGLDAIRARLQSTPNREAALPVARAMENLKTALRMKLGSGTATAETVRHIADALDAAARKIDEA</sequence>
<dbReference type="PANTHER" id="PTHR43252">
    <property type="entry name" value="TRANSCRIPTIONAL REGULATOR YQJI"/>
    <property type="match status" value="1"/>
</dbReference>
<gene>
    <name evidence="2" type="ORF">HNP71_000775</name>
</gene>
<keyword evidence="3" id="KW-1185">Reference proteome</keyword>
<dbReference type="RefSeq" id="WP_183265554.1">
    <property type="nucleotide sequence ID" value="NZ_JACHFJ010000002.1"/>
</dbReference>
<dbReference type="SUPFAM" id="SSF46785">
    <property type="entry name" value="Winged helix' DNA-binding domain"/>
    <property type="match status" value="1"/>
</dbReference>
<dbReference type="PANTHER" id="PTHR43252:SF7">
    <property type="entry name" value="TRANSCRIPTIONAL REGULATOR YQJI"/>
    <property type="match status" value="1"/>
</dbReference>
<dbReference type="InterPro" id="IPR005149">
    <property type="entry name" value="Tscrpt_reg_PadR_N"/>
</dbReference>
<dbReference type="Proteomes" id="UP000553706">
    <property type="component" value="Unassembled WGS sequence"/>
</dbReference>
<dbReference type="InterPro" id="IPR036390">
    <property type="entry name" value="WH_DNA-bd_sf"/>
</dbReference>
<dbReference type="Gene3D" id="1.10.10.10">
    <property type="entry name" value="Winged helix-like DNA-binding domain superfamily/Winged helix DNA-binding domain"/>
    <property type="match status" value="1"/>
</dbReference>
<evidence type="ECO:0000313" key="3">
    <source>
        <dbReference type="Proteomes" id="UP000553706"/>
    </source>
</evidence>
<organism evidence="2 3">
    <name type="scientific">Acidocella aromatica</name>
    <dbReference type="NCBI Taxonomy" id="1303579"/>
    <lineage>
        <taxon>Bacteria</taxon>
        <taxon>Pseudomonadati</taxon>
        <taxon>Pseudomonadota</taxon>
        <taxon>Alphaproteobacteria</taxon>
        <taxon>Acetobacterales</taxon>
        <taxon>Acidocellaceae</taxon>
        <taxon>Acidocella</taxon>
    </lineage>
</organism>
<dbReference type="EMBL" id="JACHFJ010000002">
    <property type="protein sequence ID" value="MBB5372537.1"/>
    <property type="molecule type" value="Genomic_DNA"/>
</dbReference>
<dbReference type="AlphaFoldDB" id="A0A840VCF9"/>
<protein>
    <submittedName>
        <fullName evidence="2">DNA-binding PadR family transcriptional regulator</fullName>
    </submittedName>
</protein>
<dbReference type="Pfam" id="PF03551">
    <property type="entry name" value="PadR"/>
    <property type="match status" value="1"/>
</dbReference>
<feature type="domain" description="Transcription regulator PadR N-terminal" evidence="1">
    <location>
        <begin position="47"/>
        <end position="115"/>
    </location>
</feature>
<keyword evidence="2" id="KW-0238">DNA-binding</keyword>
<reference evidence="2 3" key="1">
    <citation type="submission" date="2020-08" db="EMBL/GenBank/DDBJ databases">
        <title>Genomic Encyclopedia of Type Strains, Phase IV (KMG-IV): sequencing the most valuable type-strain genomes for metagenomic binning, comparative biology and taxonomic classification.</title>
        <authorList>
            <person name="Goeker M."/>
        </authorList>
    </citation>
    <scope>NUCLEOTIDE SEQUENCE [LARGE SCALE GENOMIC DNA]</scope>
    <source>
        <strain evidence="2 3">DSM 27026</strain>
    </source>
</reference>
<dbReference type="InterPro" id="IPR036388">
    <property type="entry name" value="WH-like_DNA-bd_sf"/>
</dbReference>